<feature type="compositionally biased region" description="Basic and acidic residues" evidence="2">
    <location>
        <begin position="204"/>
        <end position="216"/>
    </location>
</feature>
<feature type="compositionally biased region" description="Basic residues" evidence="2">
    <location>
        <begin position="78"/>
        <end position="88"/>
    </location>
</feature>
<feature type="region of interest" description="Disordered" evidence="2">
    <location>
        <begin position="166"/>
        <end position="216"/>
    </location>
</feature>
<feature type="domain" description="BZIP" evidence="3">
    <location>
        <begin position="217"/>
        <end position="253"/>
    </location>
</feature>
<dbReference type="Proteomes" id="UP001549366">
    <property type="component" value="Unassembled WGS sequence"/>
</dbReference>
<feature type="coiled-coil region" evidence="1">
    <location>
        <begin position="98"/>
        <end position="142"/>
    </location>
</feature>
<dbReference type="CDD" id="cd14686">
    <property type="entry name" value="bZIP"/>
    <property type="match status" value="1"/>
</dbReference>
<organism evidence="4 5">
    <name type="scientific">Endozoicomonas lisbonensis</name>
    <dbReference type="NCBI Taxonomy" id="3120522"/>
    <lineage>
        <taxon>Bacteria</taxon>
        <taxon>Pseudomonadati</taxon>
        <taxon>Pseudomonadota</taxon>
        <taxon>Gammaproteobacteria</taxon>
        <taxon>Oceanospirillales</taxon>
        <taxon>Endozoicomonadaceae</taxon>
        <taxon>Endozoicomonas</taxon>
    </lineage>
</organism>
<proteinExistence type="predicted"/>
<keyword evidence="5" id="KW-1185">Reference proteome</keyword>
<evidence type="ECO:0000256" key="1">
    <source>
        <dbReference type="SAM" id="Coils"/>
    </source>
</evidence>
<dbReference type="InterPro" id="IPR004827">
    <property type="entry name" value="bZIP"/>
</dbReference>
<sequence length="296" mass="33589">MNIQPDRPFAFGSSKEPTADSMPGTSAGTDSAGRRVEKRPCLVSSSSESDDSQPKVRRGRGRGKAVKTKAEMEDAANRRRISKQKCAQRIRDRNKQDWLNLNQDLDKANAEYQRLSAEYTKLRKSAEQLSTANQKLLEASEKLLKVIENPNATSCEIHLVRETGAAPAINRSQQEPEPVGSGVGDDNKPEVPVTKRKRAKRQKRSAEERKEFKKEDARCYRERKKQEFNDLQQELADTTAENQRLTSEIKALKETHKELSETNEGLDKLIPDLLQTCERFNIKLIEQIDQDINPSK</sequence>
<dbReference type="Gene3D" id="1.20.5.170">
    <property type="match status" value="1"/>
</dbReference>
<feature type="compositionally biased region" description="Basic residues" evidence="2">
    <location>
        <begin position="194"/>
        <end position="203"/>
    </location>
</feature>
<comment type="caution">
    <text evidence="4">The sequence shown here is derived from an EMBL/GenBank/DDBJ whole genome shotgun (WGS) entry which is preliminary data.</text>
</comment>
<name>A0ABV2SB46_9GAMM</name>
<accession>A0ABV2SB46</accession>
<feature type="compositionally biased region" description="Basic residues" evidence="2">
    <location>
        <begin position="55"/>
        <end position="67"/>
    </location>
</feature>
<evidence type="ECO:0000256" key="2">
    <source>
        <dbReference type="SAM" id="MobiDB-lite"/>
    </source>
</evidence>
<keyword evidence="1" id="KW-0175">Coiled coil</keyword>
<evidence type="ECO:0000313" key="5">
    <source>
        <dbReference type="Proteomes" id="UP001549366"/>
    </source>
</evidence>
<dbReference type="Pfam" id="PF07716">
    <property type="entry name" value="bZIP_2"/>
    <property type="match status" value="1"/>
</dbReference>
<evidence type="ECO:0000259" key="3">
    <source>
        <dbReference type="Pfam" id="PF07716"/>
    </source>
</evidence>
<evidence type="ECO:0000313" key="4">
    <source>
        <dbReference type="EMBL" id="MET4754965.1"/>
    </source>
</evidence>
<feature type="region of interest" description="Disordered" evidence="2">
    <location>
        <begin position="1"/>
        <end position="95"/>
    </location>
</feature>
<dbReference type="EMBL" id="JBEWTB010000001">
    <property type="protein sequence ID" value="MET4754965.1"/>
    <property type="molecule type" value="Genomic_DNA"/>
</dbReference>
<gene>
    <name evidence="4" type="ORF">V5J35_000157</name>
</gene>
<reference evidence="4 5" key="1">
    <citation type="submission" date="2024-06" db="EMBL/GenBank/DDBJ databases">
        <title>Genomic Encyclopedia of Type Strains, Phase V (KMG-V): Genome sequencing to study the core and pangenomes of soil and plant-associated prokaryotes.</title>
        <authorList>
            <person name="Whitman W."/>
        </authorList>
    </citation>
    <scope>NUCLEOTIDE SEQUENCE [LARGE SCALE GENOMIC DNA]</scope>
    <source>
        <strain evidence="4 5">NE40</strain>
    </source>
</reference>
<feature type="compositionally biased region" description="Basic and acidic residues" evidence="2">
    <location>
        <begin position="68"/>
        <end position="77"/>
    </location>
</feature>
<protein>
    <submittedName>
        <fullName evidence="4">Uncharacterized protein (DUF3084 family)</fullName>
    </submittedName>
</protein>